<proteinExistence type="predicted"/>
<sequence length="317" mass="35936">MTAQTYLLPSDHAPDCLLKRCYPIFISMFHLCSSPSSCRLQNVLPSLVDYLDRSDRGRISNFCFSIDVAIFILLLVSALHSSGRSNSPDNQGKKLQSSKQAVTSNKGKEKMIELPAKGTDMWELPLRYNNKGITIGSPPRPPPQVHENPMISKSKDQSSTDMRTGIQKRKRRNKQQNVVELEPSCWNRICPQDVVDAGIHLNPAKKKHSVWFSLTPSCDQNRKNTLQLLVEPYIQIIMEGNCNPDVSILMKYIVLQLKHVCQQEVGIFLNGKLLAPEMKLLDVLKQWMAIVDLERKITKIGSSAENFCVKLTYARRE</sequence>
<dbReference type="GO" id="GO:0004842">
    <property type="term" value="F:ubiquitin-protein transferase activity"/>
    <property type="evidence" value="ECO:0007669"/>
    <property type="project" value="InterPro"/>
</dbReference>
<protein>
    <submittedName>
        <fullName evidence="2">Uncharacterized protein</fullName>
    </submittedName>
</protein>
<feature type="region of interest" description="Disordered" evidence="1">
    <location>
        <begin position="83"/>
        <end position="112"/>
    </location>
</feature>
<keyword evidence="3" id="KW-1185">Reference proteome</keyword>
<gene>
    <name evidence="2" type="ORF">LSAT_V11C500254930</name>
</gene>
<name>A0A9R1XD15_LACSA</name>
<feature type="compositionally biased region" description="Polar residues" evidence="1">
    <location>
        <begin position="83"/>
        <end position="105"/>
    </location>
</feature>
<dbReference type="AlphaFoldDB" id="A0A9R1XD15"/>
<reference evidence="2 3" key="1">
    <citation type="journal article" date="2017" name="Nat. Commun.">
        <title>Genome assembly with in vitro proximity ligation data and whole-genome triplication in lettuce.</title>
        <authorList>
            <person name="Reyes-Chin-Wo S."/>
            <person name="Wang Z."/>
            <person name="Yang X."/>
            <person name="Kozik A."/>
            <person name="Arikit S."/>
            <person name="Song C."/>
            <person name="Xia L."/>
            <person name="Froenicke L."/>
            <person name="Lavelle D.O."/>
            <person name="Truco M.J."/>
            <person name="Xia R."/>
            <person name="Zhu S."/>
            <person name="Xu C."/>
            <person name="Xu H."/>
            <person name="Xu X."/>
            <person name="Cox K."/>
            <person name="Korf I."/>
            <person name="Meyers B.C."/>
            <person name="Michelmore R.W."/>
        </authorList>
    </citation>
    <scope>NUCLEOTIDE SEQUENCE [LARGE SCALE GENOMIC DNA]</scope>
    <source>
        <strain evidence="3">cv. Salinas</strain>
        <tissue evidence="2">Seedlings</tissue>
    </source>
</reference>
<accession>A0A9R1XD15</accession>
<organism evidence="2 3">
    <name type="scientific">Lactuca sativa</name>
    <name type="common">Garden lettuce</name>
    <dbReference type="NCBI Taxonomy" id="4236"/>
    <lineage>
        <taxon>Eukaryota</taxon>
        <taxon>Viridiplantae</taxon>
        <taxon>Streptophyta</taxon>
        <taxon>Embryophyta</taxon>
        <taxon>Tracheophyta</taxon>
        <taxon>Spermatophyta</taxon>
        <taxon>Magnoliopsida</taxon>
        <taxon>eudicotyledons</taxon>
        <taxon>Gunneridae</taxon>
        <taxon>Pentapetalae</taxon>
        <taxon>asterids</taxon>
        <taxon>campanulids</taxon>
        <taxon>Asterales</taxon>
        <taxon>Asteraceae</taxon>
        <taxon>Cichorioideae</taxon>
        <taxon>Cichorieae</taxon>
        <taxon>Lactucinae</taxon>
        <taxon>Lactuca</taxon>
    </lineage>
</organism>
<dbReference type="Proteomes" id="UP000235145">
    <property type="component" value="Unassembled WGS sequence"/>
</dbReference>
<evidence type="ECO:0000313" key="2">
    <source>
        <dbReference type="EMBL" id="KAJ0207939.1"/>
    </source>
</evidence>
<dbReference type="EMBL" id="NBSK02000005">
    <property type="protein sequence ID" value="KAJ0207939.1"/>
    <property type="molecule type" value="Genomic_DNA"/>
</dbReference>
<dbReference type="PANTHER" id="PTHR46293:SF14">
    <property type="match status" value="1"/>
</dbReference>
<evidence type="ECO:0000256" key="1">
    <source>
        <dbReference type="SAM" id="MobiDB-lite"/>
    </source>
</evidence>
<comment type="caution">
    <text evidence="2">The sequence shown here is derived from an EMBL/GenBank/DDBJ whole genome shotgun (WGS) entry which is preliminary data.</text>
</comment>
<evidence type="ECO:0000313" key="3">
    <source>
        <dbReference type="Proteomes" id="UP000235145"/>
    </source>
</evidence>
<dbReference type="InterPro" id="IPR044807">
    <property type="entry name" value="DRIP1-like"/>
</dbReference>
<dbReference type="PANTHER" id="PTHR46293">
    <property type="entry name" value="E3 UBIQUITIN PROTEIN LIGASE DRIP1"/>
    <property type="match status" value="1"/>
</dbReference>
<feature type="region of interest" description="Disordered" evidence="1">
    <location>
        <begin position="135"/>
        <end position="177"/>
    </location>
</feature>